<feature type="domain" description="Flagellar motor switch protein FliG C-terminal" evidence="10">
    <location>
        <begin position="238"/>
        <end position="341"/>
    </location>
</feature>
<evidence type="ECO:0000256" key="6">
    <source>
        <dbReference type="ARBA" id="ARBA00022500"/>
    </source>
</evidence>
<sequence length="347" mass="38327">MSMVAAYQDENSELPASSRARAAIVLIALGSAGASRVLKHFTTDEIKLLKESAAGLASITPDQIDELVDHFQEAFKKSPGLNGPGEQMTELLQNALSAEEFESIFSVDDFDGSGKEPDRETRSVWDAVANLQHEMLAPKLAREHPHVVAVLLSKIRAETAAMIAQEFEPAFRNEVMRRVLSLKSLSRPVQRLLENHLRHSYLATSDRPDQASSHTVLADIVNRMSKGHADDLLEMLVVKQPKDAEKLRNLLFSFEDVVTLSKRDRMVLLDATGTEVVILALGGVDEETKEAILSCMSSRSRRMVEAELSRSDEPPPAEVDKARRQIAATGLTLWGEGKLNLHAEDEE</sequence>
<protein>
    <recommendedName>
        <fullName evidence="4">Flagellar motor switch protein FliG</fullName>
    </recommendedName>
</protein>
<feature type="domain" description="Flagellar motor switch protein FliG N-terminal" evidence="12">
    <location>
        <begin position="18"/>
        <end position="105"/>
    </location>
</feature>
<dbReference type="EMBL" id="LAZR01000140">
    <property type="protein sequence ID" value="KKN87211.1"/>
    <property type="molecule type" value="Genomic_DNA"/>
</dbReference>
<comment type="caution">
    <text evidence="13">The sequence shown here is derived from an EMBL/GenBank/DDBJ whole genome shotgun (WGS) entry which is preliminary data.</text>
</comment>
<comment type="subcellular location">
    <subcellularLocation>
        <location evidence="1">Bacterial flagellum basal body</location>
    </subcellularLocation>
    <subcellularLocation>
        <location evidence="2">Cell membrane</location>
        <topology evidence="2">Peripheral membrane protein</topology>
        <orientation evidence="2">Cytoplasmic side</orientation>
    </subcellularLocation>
</comment>
<accession>A0A0F9WM97</accession>
<keyword evidence="9" id="KW-0975">Bacterial flagellum</keyword>
<evidence type="ECO:0000259" key="10">
    <source>
        <dbReference type="Pfam" id="PF01706"/>
    </source>
</evidence>
<dbReference type="Pfam" id="PF01706">
    <property type="entry name" value="FliG_C"/>
    <property type="match status" value="1"/>
</dbReference>
<dbReference type="GO" id="GO:0003774">
    <property type="term" value="F:cytoskeletal motor activity"/>
    <property type="evidence" value="ECO:0007669"/>
    <property type="project" value="InterPro"/>
</dbReference>
<evidence type="ECO:0000256" key="9">
    <source>
        <dbReference type="ARBA" id="ARBA00023143"/>
    </source>
</evidence>
<name>A0A0F9WM97_9ZZZZ</name>
<keyword evidence="7" id="KW-0283">Flagellar rotation</keyword>
<dbReference type="Gene3D" id="1.10.220.30">
    <property type="match status" value="3"/>
</dbReference>
<dbReference type="InterPro" id="IPR032779">
    <property type="entry name" value="FliG_M"/>
</dbReference>
<keyword evidence="8" id="KW-0472">Membrane</keyword>
<dbReference type="PANTHER" id="PTHR30534:SF0">
    <property type="entry name" value="FLAGELLAR MOTOR SWITCH PROTEIN FLIG"/>
    <property type="match status" value="1"/>
</dbReference>
<evidence type="ECO:0000256" key="3">
    <source>
        <dbReference type="ARBA" id="ARBA00010299"/>
    </source>
</evidence>
<evidence type="ECO:0000256" key="7">
    <source>
        <dbReference type="ARBA" id="ARBA00022779"/>
    </source>
</evidence>
<evidence type="ECO:0000259" key="12">
    <source>
        <dbReference type="Pfam" id="PF14842"/>
    </source>
</evidence>
<dbReference type="Pfam" id="PF14841">
    <property type="entry name" value="FliG_M"/>
    <property type="match status" value="1"/>
</dbReference>
<keyword evidence="5" id="KW-1003">Cell membrane</keyword>
<dbReference type="Pfam" id="PF14842">
    <property type="entry name" value="FliG_N"/>
    <property type="match status" value="1"/>
</dbReference>
<dbReference type="InterPro" id="IPR011002">
    <property type="entry name" value="FliG_a-hlx"/>
</dbReference>
<dbReference type="InterPro" id="IPR028263">
    <property type="entry name" value="FliG_N"/>
</dbReference>
<evidence type="ECO:0000256" key="4">
    <source>
        <dbReference type="ARBA" id="ARBA00021870"/>
    </source>
</evidence>
<evidence type="ECO:0000256" key="2">
    <source>
        <dbReference type="ARBA" id="ARBA00004413"/>
    </source>
</evidence>
<dbReference type="GO" id="GO:0005886">
    <property type="term" value="C:plasma membrane"/>
    <property type="evidence" value="ECO:0007669"/>
    <property type="project" value="UniProtKB-SubCell"/>
</dbReference>
<evidence type="ECO:0000259" key="11">
    <source>
        <dbReference type="Pfam" id="PF14841"/>
    </source>
</evidence>
<evidence type="ECO:0000256" key="8">
    <source>
        <dbReference type="ARBA" id="ARBA00023136"/>
    </source>
</evidence>
<dbReference type="GO" id="GO:0071973">
    <property type="term" value="P:bacterial-type flagellum-dependent cell motility"/>
    <property type="evidence" value="ECO:0007669"/>
    <property type="project" value="InterPro"/>
</dbReference>
<dbReference type="AlphaFoldDB" id="A0A0F9WM97"/>
<feature type="domain" description="Flagellar motor switch protein FliG middle" evidence="11">
    <location>
        <begin position="134"/>
        <end position="201"/>
    </location>
</feature>
<proteinExistence type="inferred from homology"/>
<keyword evidence="6" id="KW-0145">Chemotaxis</keyword>
<dbReference type="GO" id="GO:0009425">
    <property type="term" value="C:bacterial-type flagellum basal body"/>
    <property type="evidence" value="ECO:0007669"/>
    <property type="project" value="UniProtKB-SubCell"/>
</dbReference>
<evidence type="ECO:0000256" key="5">
    <source>
        <dbReference type="ARBA" id="ARBA00022475"/>
    </source>
</evidence>
<organism evidence="13">
    <name type="scientific">marine sediment metagenome</name>
    <dbReference type="NCBI Taxonomy" id="412755"/>
    <lineage>
        <taxon>unclassified sequences</taxon>
        <taxon>metagenomes</taxon>
        <taxon>ecological metagenomes</taxon>
    </lineage>
</organism>
<comment type="similarity">
    <text evidence="3">Belongs to the FliG family.</text>
</comment>
<dbReference type="GO" id="GO:0006935">
    <property type="term" value="P:chemotaxis"/>
    <property type="evidence" value="ECO:0007669"/>
    <property type="project" value="UniProtKB-KW"/>
</dbReference>
<dbReference type="InterPro" id="IPR023087">
    <property type="entry name" value="Flg_Motor_Flig_C"/>
</dbReference>
<dbReference type="SUPFAM" id="SSF48029">
    <property type="entry name" value="FliG"/>
    <property type="match status" value="2"/>
</dbReference>
<dbReference type="PANTHER" id="PTHR30534">
    <property type="entry name" value="FLAGELLAR MOTOR SWITCH PROTEIN FLIG"/>
    <property type="match status" value="1"/>
</dbReference>
<reference evidence="13" key="1">
    <citation type="journal article" date="2015" name="Nature">
        <title>Complex archaea that bridge the gap between prokaryotes and eukaryotes.</title>
        <authorList>
            <person name="Spang A."/>
            <person name="Saw J.H."/>
            <person name="Jorgensen S.L."/>
            <person name="Zaremba-Niedzwiedzka K."/>
            <person name="Martijn J."/>
            <person name="Lind A.E."/>
            <person name="van Eijk R."/>
            <person name="Schleper C."/>
            <person name="Guy L."/>
            <person name="Ettema T.J."/>
        </authorList>
    </citation>
    <scope>NUCLEOTIDE SEQUENCE</scope>
</reference>
<evidence type="ECO:0000313" key="13">
    <source>
        <dbReference type="EMBL" id="KKN87211.1"/>
    </source>
</evidence>
<evidence type="ECO:0000256" key="1">
    <source>
        <dbReference type="ARBA" id="ARBA00004117"/>
    </source>
</evidence>
<dbReference type="InterPro" id="IPR000090">
    <property type="entry name" value="Flg_Motor_Flig"/>
</dbReference>
<dbReference type="PRINTS" id="PR00954">
    <property type="entry name" value="FLGMOTORFLIG"/>
</dbReference>
<gene>
    <name evidence="13" type="ORF">LCGC14_0260570</name>
</gene>